<dbReference type="EMBL" id="PVTE01000029">
    <property type="protein sequence ID" value="PRY28549.1"/>
    <property type="molecule type" value="Genomic_DNA"/>
</dbReference>
<feature type="signal peptide" evidence="1">
    <location>
        <begin position="1"/>
        <end position="20"/>
    </location>
</feature>
<sequence length="199" mass="21889">MKRTLLSSLLLLITSVCAFAQEQGDYLARVKKVNGVEVYIMNEPLVDYEVVADVNTGLKAESLLTGGLINKSISGRVEQFINRVKKENANVDAVVYSSGKRIVGVKFEQKATAKNKGIARVSKIKGMPLFIMCEPLKSYRVLQSRGGGIKWKSAFTAGVINNSIEEDVEKIVNKLYGVNGIDGFYFDGTKEGQAISFRK</sequence>
<reference evidence="2 3" key="1">
    <citation type="submission" date="2018-03" db="EMBL/GenBank/DDBJ databases">
        <title>Genomic Encyclopedia of Archaeal and Bacterial Type Strains, Phase II (KMG-II): from individual species to whole genera.</title>
        <authorList>
            <person name="Goeker M."/>
        </authorList>
    </citation>
    <scope>NUCLEOTIDE SEQUENCE [LARGE SCALE GENOMIC DNA]</scope>
    <source>
        <strain evidence="2 3">DSM 28354</strain>
    </source>
</reference>
<accession>A0A2T0S560</accession>
<feature type="chain" id="PRO_5015703901" description="GLPGLI family protein" evidence="1">
    <location>
        <begin position="21"/>
        <end position="199"/>
    </location>
</feature>
<dbReference type="Proteomes" id="UP000238375">
    <property type="component" value="Unassembled WGS sequence"/>
</dbReference>
<dbReference type="AlphaFoldDB" id="A0A2T0S560"/>
<keyword evidence="1" id="KW-0732">Signal</keyword>
<evidence type="ECO:0000313" key="2">
    <source>
        <dbReference type="EMBL" id="PRY28549.1"/>
    </source>
</evidence>
<dbReference type="RefSeq" id="WP_106140306.1">
    <property type="nucleotide sequence ID" value="NZ_PVTE01000029.1"/>
</dbReference>
<organism evidence="2 3">
    <name type="scientific">Spirosoma oryzae</name>
    <dbReference type="NCBI Taxonomy" id="1469603"/>
    <lineage>
        <taxon>Bacteria</taxon>
        <taxon>Pseudomonadati</taxon>
        <taxon>Bacteroidota</taxon>
        <taxon>Cytophagia</taxon>
        <taxon>Cytophagales</taxon>
        <taxon>Cytophagaceae</taxon>
        <taxon>Spirosoma</taxon>
    </lineage>
</organism>
<gene>
    <name evidence="2" type="ORF">CLV58_12928</name>
</gene>
<name>A0A2T0S560_9BACT</name>
<evidence type="ECO:0008006" key="4">
    <source>
        <dbReference type="Google" id="ProtNLM"/>
    </source>
</evidence>
<protein>
    <recommendedName>
        <fullName evidence="4">GLPGLI family protein</fullName>
    </recommendedName>
</protein>
<keyword evidence="3" id="KW-1185">Reference proteome</keyword>
<evidence type="ECO:0000313" key="3">
    <source>
        <dbReference type="Proteomes" id="UP000238375"/>
    </source>
</evidence>
<proteinExistence type="predicted"/>
<dbReference type="OrthoDB" id="943754at2"/>
<evidence type="ECO:0000256" key="1">
    <source>
        <dbReference type="SAM" id="SignalP"/>
    </source>
</evidence>
<comment type="caution">
    <text evidence="2">The sequence shown here is derived from an EMBL/GenBank/DDBJ whole genome shotgun (WGS) entry which is preliminary data.</text>
</comment>